<dbReference type="RefSeq" id="WP_044905401.1">
    <property type="nucleotide sequence ID" value="NZ_JAQCQO010000019.1"/>
</dbReference>
<evidence type="ECO:0000259" key="1">
    <source>
        <dbReference type="Pfam" id="PF01243"/>
    </source>
</evidence>
<dbReference type="InterPro" id="IPR011576">
    <property type="entry name" value="Pyridox_Oxase_N"/>
</dbReference>
<comment type="caution">
    <text evidence="2">The sequence shown here is derived from an EMBL/GenBank/DDBJ whole genome shotgun (WGS) entry which is preliminary data.</text>
</comment>
<reference evidence="2 3" key="1">
    <citation type="submission" date="2014-08" db="EMBL/GenBank/DDBJ databases">
        <title>Clostridium innocuum, an unnegligible vancomycin-resistant pathogen causing extra-intestinal infections.</title>
        <authorList>
            <person name="Feng Y."/>
            <person name="Chiu C.-H."/>
        </authorList>
    </citation>
    <scope>NUCLEOTIDE SEQUENCE [LARGE SCALE GENOMIC DNA]</scope>
    <source>
        <strain evidence="2 3">AN88</strain>
    </source>
</reference>
<protein>
    <submittedName>
        <fullName evidence="2">Pyridoxamine 5'-phosphate oxidase</fullName>
    </submittedName>
</protein>
<dbReference type="Gene3D" id="2.30.110.10">
    <property type="entry name" value="Electron Transport, Fmn-binding Protein, Chain A"/>
    <property type="match status" value="1"/>
</dbReference>
<dbReference type="SUPFAM" id="SSF50475">
    <property type="entry name" value="FMN-binding split barrel"/>
    <property type="match status" value="1"/>
</dbReference>
<sequence>MQNKYQQKYTEIFQQIGDHAKLVLATSLNNRVSARTMSFIILEGSLYFQTDKGMRKYQDIKGNPNVALCFSNIQLEGICEEIGRPIEHEDFCRLFQQHFPSSFEAYSQLPNERLFVVRPTFIQRWSYINESPMIERLYLHEKQYHEEVYLNDD</sequence>
<name>A0A099I5F9_CLOIN</name>
<gene>
    <name evidence="2" type="ORF">CIAN88_10710</name>
</gene>
<evidence type="ECO:0000313" key="2">
    <source>
        <dbReference type="EMBL" id="KGJ53199.1"/>
    </source>
</evidence>
<dbReference type="EMBL" id="JQIF01000044">
    <property type="protein sequence ID" value="KGJ53199.1"/>
    <property type="molecule type" value="Genomic_DNA"/>
</dbReference>
<accession>A0A099I5F9</accession>
<dbReference type="InterPro" id="IPR012349">
    <property type="entry name" value="Split_barrel_FMN-bd"/>
</dbReference>
<organism evidence="2 3">
    <name type="scientific">Clostridium innocuum</name>
    <dbReference type="NCBI Taxonomy" id="1522"/>
    <lineage>
        <taxon>Bacteria</taxon>
        <taxon>Bacillati</taxon>
        <taxon>Bacillota</taxon>
        <taxon>Clostridia</taxon>
        <taxon>Eubacteriales</taxon>
        <taxon>Clostridiaceae</taxon>
        <taxon>Clostridium</taxon>
    </lineage>
</organism>
<dbReference type="Proteomes" id="UP000030008">
    <property type="component" value="Unassembled WGS sequence"/>
</dbReference>
<proteinExistence type="predicted"/>
<feature type="domain" description="Pyridoxamine 5'-phosphate oxidase N-terminal" evidence="1">
    <location>
        <begin position="18"/>
        <end position="125"/>
    </location>
</feature>
<evidence type="ECO:0000313" key="3">
    <source>
        <dbReference type="Proteomes" id="UP000030008"/>
    </source>
</evidence>
<dbReference type="AlphaFoldDB" id="A0A099I5F9"/>
<dbReference type="Pfam" id="PF01243">
    <property type="entry name" value="PNPOx_N"/>
    <property type="match status" value="1"/>
</dbReference>